<accession>A0A2Z3HMI8</accession>
<protein>
    <submittedName>
        <fullName evidence="3">Gfo/Idh/MocA family oxidoreductase</fullName>
    </submittedName>
</protein>
<organism evidence="3 4">
    <name type="scientific">Phenylobacterium parvum</name>
    <dbReference type="NCBI Taxonomy" id="2201350"/>
    <lineage>
        <taxon>Bacteria</taxon>
        <taxon>Pseudomonadati</taxon>
        <taxon>Pseudomonadota</taxon>
        <taxon>Alphaproteobacteria</taxon>
        <taxon>Caulobacterales</taxon>
        <taxon>Caulobacteraceae</taxon>
        <taxon>Phenylobacterium</taxon>
    </lineage>
</organism>
<dbReference type="Pfam" id="PF22725">
    <property type="entry name" value="GFO_IDH_MocA_C3"/>
    <property type="match status" value="1"/>
</dbReference>
<reference evidence="4" key="1">
    <citation type="submission" date="2018-05" db="EMBL/GenBank/DDBJ databases">
        <title>Genome sequencing of Phenylobacterium sp. HYN0004.</title>
        <authorList>
            <person name="Yi H."/>
            <person name="Baek C."/>
        </authorList>
    </citation>
    <scope>NUCLEOTIDE SEQUENCE [LARGE SCALE GENOMIC DNA]</scope>
    <source>
        <strain evidence="4">HYN0004</strain>
    </source>
</reference>
<dbReference type="SUPFAM" id="SSF55347">
    <property type="entry name" value="Glyceraldehyde-3-phosphate dehydrogenase-like, C-terminal domain"/>
    <property type="match status" value="1"/>
</dbReference>
<dbReference type="InterPro" id="IPR000683">
    <property type="entry name" value="Gfo/Idh/MocA-like_OxRdtase_N"/>
</dbReference>
<dbReference type="InterPro" id="IPR036291">
    <property type="entry name" value="NAD(P)-bd_dom_sf"/>
</dbReference>
<dbReference type="RefSeq" id="WP_110450260.1">
    <property type="nucleotide sequence ID" value="NZ_CP029479.1"/>
</dbReference>
<dbReference type="SUPFAM" id="SSF51735">
    <property type="entry name" value="NAD(P)-binding Rossmann-fold domains"/>
    <property type="match status" value="1"/>
</dbReference>
<dbReference type="AlphaFoldDB" id="A0A2Z3HMI8"/>
<keyword evidence="4" id="KW-1185">Reference proteome</keyword>
<dbReference type="OrthoDB" id="9815825at2"/>
<dbReference type="PANTHER" id="PTHR43377:SF1">
    <property type="entry name" value="BILIVERDIN REDUCTASE A"/>
    <property type="match status" value="1"/>
</dbReference>
<sequence>MDKVLRGGVIGAGVFGGYHARQYAQAAGARLAAVFDPDLERAREVASRHEAEAFSELPAFLDAVDVVTVASPGVRHADGALAALKAGRPVYVEKPLAVSLEESDRILAEASRRGLVVACGHQERVVFDAIGLFSAPERPLRLEAVRQGPVSQRSLDISVILDLMIHDLDLALALSAGAPLAAEGEGDIAYSGGLDAVRAEVTFDDGFTALFDASRMAPERRRSMKVVYPSGELEIDFLARTFRNTTGFDLNPDFAETPGARDPLGASVGAFLACVRGERGRPVVTGEEAARALDLALAIERAVDEAGPRHHV</sequence>
<feature type="domain" description="Gfo/Idh/MocA-like oxidoreductase N-terminal" evidence="1">
    <location>
        <begin position="6"/>
        <end position="121"/>
    </location>
</feature>
<dbReference type="EMBL" id="CP029479">
    <property type="protein sequence ID" value="AWM77693.1"/>
    <property type="molecule type" value="Genomic_DNA"/>
</dbReference>
<evidence type="ECO:0000313" key="4">
    <source>
        <dbReference type="Proteomes" id="UP000247763"/>
    </source>
</evidence>
<evidence type="ECO:0000259" key="1">
    <source>
        <dbReference type="Pfam" id="PF01408"/>
    </source>
</evidence>
<dbReference type="PANTHER" id="PTHR43377">
    <property type="entry name" value="BILIVERDIN REDUCTASE A"/>
    <property type="match status" value="1"/>
</dbReference>
<gene>
    <name evidence="3" type="ORF">HYN04_07915</name>
</gene>
<name>A0A2Z3HMI8_9CAUL</name>
<evidence type="ECO:0000259" key="2">
    <source>
        <dbReference type="Pfam" id="PF22725"/>
    </source>
</evidence>
<dbReference type="GO" id="GO:0000166">
    <property type="term" value="F:nucleotide binding"/>
    <property type="evidence" value="ECO:0007669"/>
    <property type="project" value="InterPro"/>
</dbReference>
<dbReference type="Gene3D" id="3.30.360.10">
    <property type="entry name" value="Dihydrodipicolinate Reductase, domain 2"/>
    <property type="match status" value="1"/>
</dbReference>
<dbReference type="KEGG" id="phb:HYN04_07915"/>
<dbReference type="Gene3D" id="3.40.50.720">
    <property type="entry name" value="NAD(P)-binding Rossmann-like Domain"/>
    <property type="match status" value="1"/>
</dbReference>
<evidence type="ECO:0000313" key="3">
    <source>
        <dbReference type="EMBL" id="AWM77693.1"/>
    </source>
</evidence>
<proteinExistence type="predicted"/>
<dbReference type="InterPro" id="IPR051450">
    <property type="entry name" value="Gfo/Idh/MocA_Oxidoreductases"/>
</dbReference>
<dbReference type="Pfam" id="PF01408">
    <property type="entry name" value="GFO_IDH_MocA"/>
    <property type="match status" value="1"/>
</dbReference>
<feature type="domain" description="GFO/IDH/MocA-like oxidoreductase" evidence="2">
    <location>
        <begin position="157"/>
        <end position="231"/>
    </location>
</feature>
<dbReference type="InterPro" id="IPR055170">
    <property type="entry name" value="GFO_IDH_MocA-like_dom"/>
</dbReference>
<dbReference type="Proteomes" id="UP000247763">
    <property type="component" value="Chromosome"/>
</dbReference>